<gene>
    <name evidence="1" type="ORF">M407DRAFT_29675</name>
</gene>
<dbReference type="Proteomes" id="UP000054248">
    <property type="component" value="Unassembled WGS sequence"/>
</dbReference>
<evidence type="ECO:0000313" key="2">
    <source>
        <dbReference type="Proteomes" id="UP000054248"/>
    </source>
</evidence>
<dbReference type="AlphaFoldDB" id="A0A0C3LGU7"/>
<reference evidence="2" key="2">
    <citation type="submission" date="2015-01" db="EMBL/GenBank/DDBJ databases">
        <title>Evolutionary Origins and Diversification of the Mycorrhizal Mutualists.</title>
        <authorList>
            <consortium name="DOE Joint Genome Institute"/>
            <consortium name="Mycorrhizal Genomics Consortium"/>
            <person name="Kohler A."/>
            <person name="Kuo A."/>
            <person name="Nagy L.G."/>
            <person name="Floudas D."/>
            <person name="Copeland A."/>
            <person name="Barry K.W."/>
            <person name="Cichocki N."/>
            <person name="Veneault-Fourrey C."/>
            <person name="LaButti K."/>
            <person name="Lindquist E.A."/>
            <person name="Lipzen A."/>
            <person name="Lundell T."/>
            <person name="Morin E."/>
            <person name="Murat C."/>
            <person name="Riley R."/>
            <person name="Ohm R."/>
            <person name="Sun H."/>
            <person name="Tunlid A."/>
            <person name="Henrissat B."/>
            <person name="Grigoriev I.V."/>
            <person name="Hibbett D.S."/>
            <person name="Martin F."/>
        </authorList>
    </citation>
    <scope>NUCLEOTIDE SEQUENCE [LARGE SCALE GENOMIC DNA]</scope>
    <source>
        <strain evidence="2">MUT 4182</strain>
    </source>
</reference>
<sequence length="76" mass="8278">KEVVASLNELVIAISPTATIVDQISRQCDQLASDLVSWMNAFNFTLGMGPDGAVSWQFAKPRVILDTLRDTVAQVD</sequence>
<organism evidence="1 2">
    <name type="scientific">Tulasnella calospora MUT 4182</name>
    <dbReference type="NCBI Taxonomy" id="1051891"/>
    <lineage>
        <taxon>Eukaryota</taxon>
        <taxon>Fungi</taxon>
        <taxon>Dikarya</taxon>
        <taxon>Basidiomycota</taxon>
        <taxon>Agaricomycotina</taxon>
        <taxon>Agaricomycetes</taxon>
        <taxon>Cantharellales</taxon>
        <taxon>Tulasnellaceae</taxon>
        <taxon>Tulasnella</taxon>
    </lineage>
</organism>
<feature type="non-terminal residue" evidence="1">
    <location>
        <position position="1"/>
    </location>
</feature>
<reference evidence="1 2" key="1">
    <citation type="submission" date="2014-04" db="EMBL/GenBank/DDBJ databases">
        <authorList>
            <consortium name="DOE Joint Genome Institute"/>
            <person name="Kuo A."/>
            <person name="Girlanda M."/>
            <person name="Perotto S."/>
            <person name="Kohler A."/>
            <person name="Nagy L.G."/>
            <person name="Floudas D."/>
            <person name="Copeland A."/>
            <person name="Barry K.W."/>
            <person name="Cichocki N."/>
            <person name="Veneault-Fourrey C."/>
            <person name="LaButti K."/>
            <person name="Lindquist E.A."/>
            <person name="Lipzen A."/>
            <person name="Lundell T."/>
            <person name="Morin E."/>
            <person name="Murat C."/>
            <person name="Sun H."/>
            <person name="Tunlid A."/>
            <person name="Henrissat B."/>
            <person name="Grigoriev I.V."/>
            <person name="Hibbett D.S."/>
            <person name="Martin F."/>
            <person name="Nordberg H.P."/>
            <person name="Cantor M.N."/>
            <person name="Hua S.X."/>
        </authorList>
    </citation>
    <scope>NUCLEOTIDE SEQUENCE [LARGE SCALE GENOMIC DNA]</scope>
    <source>
        <strain evidence="1 2">MUT 4182</strain>
    </source>
</reference>
<proteinExistence type="predicted"/>
<keyword evidence="2" id="KW-1185">Reference proteome</keyword>
<dbReference type="EMBL" id="KN823165">
    <property type="protein sequence ID" value="KIO20682.1"/>
    <property type="molecule type" value="Genomic_DNA"/>
</dbReference>
<protein>
    <submittedName>
        <fullName evidence="1">Uncharacterized protein</fullName>
    </submittedName>
</protein>
<accession>A0A0C3LGU7</accession>
<name>A0A0C3LGU7_9AGAM</name>
<evidence type="ECO:0000313" key="1">
    <source>
        <dbReference type="EMBL" id="KIO20682.1"/>
    </source>
</evidence>
<dbReference type="HOGENOM" id="CLU_2661439_0_0_1"/>